<feature type="compositionally biased region" description="Low complexity" evidence="14">
    <location>
        <begin position="125"/>
        <end position="140"/>
    </location>
</feature>
<evidence type="ECO:0000256" key="13">
    <source>
        <dbReference type="PROSITE-ProRule" id="PRU00358"/>
    </source>
</evidence>
<feature type="domain" description="PHD-type" evidence="15">
    <location>
        <begin position="281"/>
        <end position="348"/>
    </location>
</feature>
<keyword evidence="19" id="KW-1185">Reference proteome</keyword>
<dbReference type="Gene3D" id="2.30.30.30">
    <property type="match status" value="1"/>
</dbReference>
<dbReference type="SUPFAM" id="SSF88697">
    <property type="entry name" value="PUA domain-like"/>
    <property type="match status" value="1"/>
</dbReference>
<dbReference type="InterPro" id="IPR015947">
    <property type="entry name" value="PUA-like_sf"/>
</dbReference>
<keyword evidence="6 12" id="KW-0863">Zinc-finger</keyword>
<dbReference type="CDD" id="cd20387">
    <property type="entry name" value="Tudor_UHRF_rpt1"/>
    <property type="match status" value="1"/>
</dbReference>
<feature type="region of interest" description="Disordered" evidence="14">
    <location>
        <begin position="359"/>
        <end position="378"/>
    </location>
</feature>
<dbReference type="GeneID" id="108667596"/>
<dbReference type="InterPro" id="IPR014722">
    <property type="entry name" value="Rib_uL2_dom2"/>
</dbReference>
<evidence type="ECO:0000256" key="14">
    <source>
        <dbReference type="SAM" id="MobiDB-lite"/>
    </source>
</evidence>
<sequence>MYIKVRPMTGGDEVALTVSKLTKIEELRLQVQKHFSVAPEQQRLFFQGKQLEDGHTIFDYNVNINDVIQLLVRQFLTESTNKNGCKDQSAPVQKKTGKKKQSAANDQQSKRKPEEAAKGTEHLASAKTSSASANSEAPNELPATNGSEELVEESEYYKVGDLVDARHEGSWWEAELLSISRAAPNTSPPPPGELRDPYCYLVRFERYHYEEPSKVLLHELRPRAFKKLSLDDVKPGMKLLVNYNIDEPAQRGYWYHAEVESVVPGTVYAGGECGSWYRESAPTCATCQDSRRRKCYDCGCCCCGRKEDPEKQLMCDECDKPYHIYCLQPPLDAVPDVQEWFCPSCKNDETEIVRAGEKLKQSNKRAKMPSQNSNSSRDWGKGFACVGRSKECTIVPSDHFGHIPGVEVGSQWLYRIQASEAGVHRPPVSGIHGRADAGAYSVVLAGGYEDDEDNGEEFTYTGAGGRDLSGNKRTAQQSCDQTLNKTNRALALNCNCKISEKGGDAGDDWRKGKPLRVLRSYKGSKHSQYAPTEGIRYDGLYKVCRYWQEAGKSGFKVWRYLIRRDDPTPAPWTPEGKDRIAKLGLVMQYPADHPGLSSASKRKLNESQEDGDVGDASRKKARLVSYDIADDVKAAIAADTSNQKLWAACQEAAKQGHQNFVDEVQSQFSCICCQELLLLPVTTDCLHNVCKACLLRSFKAEVFVCPACRKDLGQSYKAVVNKDLSAALCLIFPGYRGTSPH</sequence>
<evidence type="ECO:0000256" key="11">
    <source>
        <dbReference type="ARBA" id="ARBA00023306"/>
    </source>
</evidence>
<dbReference type="RefSeq" id="XP_047739378.1">
    <property type="nucleotide sequence ID" value="XM_047883422.1"/>
</dbReference>
<dbReference type="InterPro" id="IPR000626">
    <property type="entry name" value="Ubiquitin-like_dom"/>
</dbReference>
<dbReference type="InterPro" id="IPR013083">
    <property type="entry name" value="Znf_RING/FYVE/PHD"/>
</dbReference>
<keyword evidence="5" id="KW-0479">Metal-binding</keyword>
<dbReference type="AlphaFoldDB" id="A0A979FRY9"/>
<dbReference type="PROSITE" id="PS50089">
    <property type="entry name" value="ZF_RING_2"/>
    <property type="match status" value="1"/>
</dbReference>
<dbReference type="GO" id="GO:0005634">
    <property type="term" value="C:nucleus"/>
    <property type="evidence" value="ECO:0007669"/>
    <property type="project" value="UniProtKB-SubCell"/>
</dbReference>
<dbReference type="Pfam" id="PF00628">
    <property type="entry name" value="PHD"/>
    <property type="match status" value="1"/>
</dbReference>
<dbReference type="Proteomes" id="UP000694843">
    <property type="component" value="Unplaced"/>
</dbReference>
<gene>
    <name evidence="20" type="primary">LOC108667596</name>
</gene>
<dbReference type="KEGG" id="hazt:108667596"/>
<evidence type="ECO:0000256" key="2">
    <source>
        <dbReference type="ARBA" id="ARBA00004906"/>
    </source>
</evidence>
<feature type="region of interest" description="Disordered" evidence="14">
    <location>
        <begin position="595"/>
        <end position="616"/>
    </location>
</feature>
<name>A0A979FRY9_HYAAZ</name>
<evidence type="ECO:0000259" key="16">
    <source>
        <dbReference type="PROSITE" id="PS50053"/>
    </source>
</evidence>
<comment type="catalytic activity">
    <reaction evidence="1">
        <text>S-ubiquitinyl-[E2 ubiquitin-conjugating enzyme]-L-cysteine + [acceptor protein]-L-lysine = [E2 ubiquitin-conjugating enzyme]-L-cysteine + N(6)-ubiquitinyl-[acceptor protein]-L-lysine.</text>
        <dbReference type="EC" id="2.3.2.27"/>
    </reaction>
</comment>
<dbReference type="InterPro" id="IPR036987">
    <property type="entry name" value="SRA-YDG_sf"/>
</dbReference>
<dbReference type="Gene3D" id="2.30.30.140">
    <property type="match status" value="1"/>
</dbReference>
<evidence type="ECO:0000256" key="7">
    <source>
        <dbReference type="ARBA" id="ARBA00022786"/>
    </source>
</evidence>
<reference evidence="20" key="1">
    <citation type="submission" date="2025-08" db="UniProtKB">
        <authorList>
            <consortium name="RefSeq"/>
        </authorList>
    </citation>
    <scope>IDENTIFICATION</scope>
    <source>
        <tissue evidence="20">Whole organism</tissue>
    </source>
</reference>
<comment type="subcellular location">
    <subcellularLocation>
        <location evidence="13">Nucleus</location>
    </subcellularLocation>
</comment>
<dbReference type="GO" id="GO:0044027">
    <property type="term" value="P:negative regulation of gene expression via chromosomal CpG island methylation"/>
    <property type="evidence" value="ECO:0007669"/>
    <property type="project" value="TreeGrafter"/>
</dbReference>
<evidence type="ECO:0000256" key="6">
    <source>
        <dbReference type="ARBA" id="ARBA00022771"/>
    </source>
</evidence>
<evidence type="ECO:0000259" key="15">
    <source>
        <dbReference type="PROSITE" id="PS50016"/>
    </source>
</evidence>
<evidence type="ECO:0000256" key="9">
    <source>
        <dbReference type="ARBA" id="ARBA00023125"/>
    </source>
</evidence>
<evidence type="ECO:0000256" key="12">
    <source>
        <dbReference type="PROSITE-ProRule" id="PRU00175"/>
    </source>
</evidence>
<dbReference type="Pfam" id="PF02182">
    <property type="entry name" value="SAD_SRA"/>
    <property type="match status" value="1"/>
</dbReference>
<feature type="domain" description="RING-type" evidence="17">
    <location>
        <begin position="670"/>
        <end position="709"/>
    </location>
</feature>
<dbReference type="Gene3D" id="2.30.280.10">
    <property type="entry name" value="SRA-YDG"/>
    <property type="match status" value="1"/>
</dbReference>
<dbReference type="Gene3D" id="3.10.20.90">
    <property type="entry name" value="Phosphatidylinositol 3-kinase Catalytic Subunit, Chain A, domain 1"/>
    <property type="match status" value="1"/>
</dbReference>
<dbReference type="OMA" id="IEVGMCW"/>
<evidence type="ECO:0000256" key="10">
    <source>
        <dbReference type="ARBA" id="ARBA00023242"/>
    </source>
</evidence>
<dbReference type="SMART" id="SM00466">
    <property type="entry name" value="SRA"/>
    <property type="match status" value="1"/>
</dbReference>
<dbReference type="SMART" id="SM00249">
    <property type="entry name" value="PHD"/>
    <property type="match status" value="1"/>
</dbReference>
<organism evidence="19 20">
    <name type="scientific">Hyalella azteca</name>
    <name type="common">Amphipod</name>
    <dbReference type="NCBI Taxonomy" id="294128"/>
    <lineage>
        <taxon>Eukaryota</taxon>
        <taxon>Metazoa</taxon>
        <taxon>Ecdysozoa</taxon>
        <taxon>Arthropoda</taxon>
        <taxon>Crustacea</taxon>
        <taxon>Multicrustacea</taxon>
        <taxon>Malacostraca</taxon>
        <taxon>Eumalacostraca</taxon>
        <taxon>Peracarida</taxon>
        <taxon>Amphipoda</taxon>
        <taxon>Senticaudata</taxon>
        <taxon>Talitrida</taxon>
        <taxon>Talitroidea</taxon>
        <taxon>Hyalellidae</taxon>
        <taxon>Hyalella</taxon>
    </lineage>
</organism>
<evidence type="ECO:0000313" key="20">
    <source>
        <dbReference type="RefSeq" id="XP_047739378.1"/>
    </source>
</evidence>
<dbReference type="PROSITE" id="PS00518">
    <property type="entry name" value="ZF_RING_1"/>
    <property type="match status" value="1"/>
</dbReference>
<dbReference type="Gene3D" id="3.30.40.10">
    <property type="entry name" value="Zinc/RING finger domain, C3HC4 (zinc finger)"/>
    <property type="match status" value="1"/>
</dbReference>
<evidence type="ECO:0000256" key="4">
    <source>
        <dbReference type="ARBA" id="ARBA00022679"/>
    </source>
</evidence>
<evidence type="ECO:0000259" key="17">
    <source>
        <dbReference type="PROSITE" id="PS50089"/>
    </source>
</evidence>
<feature type="compositionally biased region" description="Basic and acidic residues" evidence="14">
    <location>
        <begin position="108"/>
        <end position="121"/>
    </location>
</feature>
<dbReference type="InterPro" id="IPR017907">
    <property type="entry name" value="Znf_RING_CS"/>
</dbReference>
<accession>A0A979FRY9</accession>
<keyword evidence="10 13" id="KW-0539">Nucleus</keyword>
<dbReference type="PANTHER" id="PTHR14140:SF45">
    <property type="entry name" value="RING-TYPE E3 UBIQUITIN TRANSFERASE"/>
    <property type="match status" value="1"/>
</dbReference>
<dbReference type="PROSITE" id="PS50016">
    <property type="entry name" value="ZF_PHD_2"/>
    <property type="match status" value="1"/>
</dbReference>
<dbReference type="OrthoDB" id="2270193at2759"/>
<keyword evidence="9" id="KW-0238">DNA-binding</keyword>
<dbReference type="InterPro" id="IPR019787">
    <property type="entry name" value="Znf_PHD-finger"/>
</dbReference>
<dbReference type="GO" id="GO:0061630">
    <property type="term" value="F:ubiquitin protein ligase activity"/>
    <property type="evidence" value="ECO:0007669"/>
    <property type="project" value="UniProtKB-EC"/>
</dbReference>
<comment type="pathway">
    <text evidence="2">Protein modification; protein ubiquitination.</text>
</comment>
<evidence type="ECO:0000256" key="3">
    <source>
        <dbReference type="ARBA" id="ARBA00012483"/>
    </source>
</evidence>
<dbReference type="CDD" id="cd15525">
    <property type="entry name" value="PHD_UHRF1_2"/>
    <property type="match status" value="1"/>
</dbReference>
<feature type="domain" description="YDG" evidence="18">
    <location>
        <begin position="401"/>
        <end position="564"/>
    </location>
</feature>
<dbReference type="GO" id="GO:0008270">
    <property type="term" value="F:zinc ion binding"/>
    <property type="evidence" value="ECO:0007669"/>
    <property type="project" value="UniProtKB-KW"/>
</dbReference>
<evidence type="ECO:0000259" key="18">
    <source>
        <dbReference type="PROSITE" id="PS51015"/>
    </source>
</evidence>
<dbReference type="SUPFAM" id="SSF57850">
    <property type="entry name" value="RING/U-box"/>
    <property type="match status" value="1"/>
</dbReference>
<evidence type="ECO:0000256" key="8">
    <source>
        <dbReference type="ARBA" id="ARBA00022833"/>
    </source>
</evidence>
<keyword evidence="11" id="KW-0131">Cell cycle</keyword>
<evidence type="ECO:0000256" key="1">
    <source>
        <dbReference type="ARBA" id="ARBA00000900"/>
    </source>
</evidence>
<dbReference type="InterPro" id="IPR001965">
    <property type="entry name" value="Znf_PHD"/>
</dbReference>
<dbReference type="GO" id="GO:0016567">
    <property type="term" value="P:protein ubiquitination"/>
    <property type="evidence" value="ECO:0007669"/>
    <property type="project" value="TreeGrafter"/>
</dbReference>
<keyword evidence="7" id="KW-0833">Ubl conjugation pathway</keyword>
<dbReference type="InterPro" id="IPR021991">
    <property type="entry name" value="TTD_dom"/>
</dbReference>
<dbReference type="PROSITE" id="PS50053">
    <property type="entry name" value="UBIQUITIN_2"/>
    <property type="match status" value="1"/>
</dbReference>
<dbReference type="InterPro" id="IPR001841">
    <property type="entry name" value="Znf_RING"/>
</dbReference>
<keyword evidence="4" id="KW-0808">Transferase</keyword>
<keyword evidence="8" id="KW-0862">Zinc</keyword>
<protein>
    <recommendedName>
        <fullName evidence="3">RING-type E3 ubiquitin transferase</fullName>
        <ecNumber evidence="3">2.3.2.27</ecNumber>
    </recommendedName>
</protein>
<dbReference type="Gene3D" id="2.30.30.1150">
    <property type="match status" value="1"/>
</dbReference>
<dbReference type="Pfam" id="PF00240">
    <property type="entry name" value="ubiquitin"/>
    <property type="match status" value="1"/>
</dbReference>
<dbReference type="SUPFAM" id="SSF54236">
    <property type="entry name" value="Ubiquitin-like"/>
    <property type="match status" value="1"/>
</dbReference>
<dbReference type="SMART" id="SM00213">
    <property type="entry name" value="UBQ"/>
    <property type="match status" value="1"/>
</dbReference>
<dbReference type="PRINTS" id="PR00348">
    <property type="entry name" value="UBIQUITIN"/>
</dbReference>
<evidence type="ECO:0000256" key="5">
    <source>
        <dbReference type="ARBA" id="ARBA00022723"/>
    </source>
</evidence>
<dbReference type="PANTHER" id="PTHR14140">
    <property type="entry name" value="E3 UBIQUITIN-PROTEIN LIGASE UHRF-RELATED"/>
    <property type="match status" value="1"/>
</dbReference>
<dbReference type="SUPFAM" id="SSF57903">
    <property type="entry name" value="FYVE/PHD zinc finger"/>
    <property type="match status" value="1"/>
</dbReference>
<evidence type="ECO:0000313" key="19">
    <source>
        <dbReference type="Proteomes" id="UP000694843"/>
    </source>
</evidence>
<dbReference type="EC" id="2.3.2.27" evidence="3"/>
<proteinExistence type="predicted"/>
<dbReference type="InterPro" id="IPR029071">
    <property type="entry name" value="Ubiquitin-like_domsf"/>
</dbReference>
<dbReference type="Pfam" id="PF12148">
    <property type="entry name" value="TTD"/>
    <property type="match status" value="1"/>
</dbReference>
<dbReference type="FunFam" id="2.30.280.10:FF:000001">
    <property type="entry name" value="E3 ubiquitin-protein ligase UHRF1 isoform 1"/>
    <property type="match status" value="1"/>
</dbReference>
<dbReference type="CDD" id="cd01797">
    <property type="entry name" value="Ubl_UHRF"/>
    <property type="match status" value="1"/>
</dbReference>
<dbReference type="InterPro" id="IPR003105">
    <property type="entry name" value="SRA_YDG"/>
</dbReference>
<feature type="region of interest" description="Disordered" evidence="14">
    <location>
        <begin position="81"/>
        <end position="149"/>
    </location>
</feature>
<dbReference type="InterPro" id="IPR045134">
    <property type="entry name" value="UHRF1/2-like"/>
</dbReference>
<dbReference type="InterPro" id="IPR011011">
    <property type="entry name" value="Znf_FYVE_PHD"/>
</dbReference>
<dbReference type="PROSITE" id="PS51015">
    <property type="entry name" value="YDG"/>
    <property type="match status" value="1"/>
</dbReference>
<feature type="domain" description="Ubiquitin-like" evidence="16">
    <location>
        <begin position="1"/>
        <end position="74"/>
    </location>
</feature>
<dbReference type="SMART" id="SM00184">
    <property type="entry name" value="RING"/>
    <property type="match status" value="2"/>
</dbReference>
<dbReference type="GO" id="GO:0003677">
    <property type="term" value="F:DNA binding"/>
    <property type="evidence" value="ECO:0007669"/>
    <property type="project" value="UniProtKB-KW"/>
</dbReference>
<dbReference type="InterPro" id="IPR019956">
    <property type="entry name" value="Ubiquitin_dom"/>
</dbReference>